<organism evidence="7 8">
    <name type="scientific">Apteryx mantelli</name>
    <name type="common">North Island brown kiwi</name>
    <dbReference type="NCBI Taxonomy" id="2696672"/>
    <lineage>
        <taxon>Eukaryota</taxon>
        <taxon>Metazoa</taxon>
        <taxon>Chordata</taxon>
        <taxon>Craniata</taxon>
        <taxon>Vertebrata</taxon>
        <taxon>Euteleostomi</taxon>
        <taxon>Archelosauria</taxon>
        <taxon>Archosauria</taxon>
        <taxon>Dinosauria</taxon>
        <taxon>Saurischia</taxon>
        <taxon>Theropoda</taxon>
        <taxon>Coelurosauria</taxon>
        <taxon>Aves</taxon>
        <taxon>Palaeognathae</taxon>
        <taxon>Apterygiformes</taxon>
        <taxon>Apterygidae</taxon>
        <taxon>Apteryx</taxon>
    </lineage>
</organism>
<evidence type="ECO:0000256" key="1">
    <source>
        <dbReference type="ARBA" id="ARBA00005298"/>
    </source>
</evidence>
<dbReference type="PANTHER" id="PTHR11792">
    <property type="entry name" value="ARRESTIN"/>
    <property type="match status" value="1"/>
</dbReference>
<dbReference type="PROSITE" id="PS00295">
    <property type="entry name" value="ARRESTINS"/>
    <property type="match status" value="1"/>
</dbReference>
<dbReference type="Gene3D" id="2.60.40.840">
    <property type="match status" value="1"/>
</dbReference>
<evidence type="ECO:0000259" key="6">
    <source>
        <dbReference type="SMART" id="SM01017"/>
    </source>
</evidence>
<feature type="domain" description="Arrestin C-terminal-like" evidence="6">
    <location>
        <begin position="207"/>
        <end position="368"/>
    </location>
</feature>
<dbReference type="RefSeq" id="XP_067158111.1">
    <property type="nucleotide sequence ID" value="XM_067302010.1"/>
</dbReference>
<dbReference type="Pfam" id="PF00339">
    <property type="entry name" value="Arrestin_N"/>
    <property type="match status" value="1"/>
</dbReference>
<dbReference type="Pfam" id="PF02752">
    <property type="entry name" value="Arrestin_C"/>
    <property type="match status" value="1"/>
</dbReference>
<dbReference type="PANTHER" id="PTHR11792:SF15">
    <property type="entry name" value="S-ARRESTIN"/>
    <property type="match status" value="1"/>
</dbReference>
<dbReference type="InterPro" id="IPR000698">
    <property type="entry name" value="Arrestin"/>
</dbReference>
<dbReference type="Gene3D" id="2.60.40.640">
    <property type="match status" value="1"/>
</dbReference>
<comment type="similarity">
    <text evidence="1">Belongs to the arrestin family.</text>
</comment>
<evidence type="ECO:0000313" key="9">
    <source>
        <dbReference type="RefSeq" id="XP_067158112.1"/>
    </source>
</evidence>
<reference evidence="8 9" key="1">
    <citation type="submission" date="2025-05" db="UniProtKB">
        <authorList>
            <consortium name="RefSeq"/>
        </authorList>
    </citation>
    <scope>IDENTIFICATION</scope>
    <source>
        <tissue evidence="8 9">Blood</tissue>
    </source>
</reference>
<feature type="region of interest" description="Disordered" evidence="5">
    <location>
        <begin position="1"/>
        <end position="21"/>
    </location>
</feature>
<dbReference type="InterPro" id="IPR011022">
    <property type="entry name" value="Arrestin_C-like"/>
</dbReference>
<dbReference type="InterPro" id="IPR017864">
    <property type="entry name" value="Arrestin_CS"/>
</dbReference>
<dbReference type="InterPro" id="IPR011021">
    <property type="entry name" value="Arrestin-like_N"/>
</dbReference>
<dbReference type="SMART" id="SM01017">
    <property type="entry name" value="Arrestin_C"/>
    <property type="match status" value="1"/>
</dbReference>
<dbReference type="Proteomes" id="UP001652627">
    <property type="component" value="Chromosome 9"/>
</dbReference>
<protein>
    <recommendedName>
        <fullName evidence="2">S-arrestin</fullName>
    </recommendedName>
    <alternativeName>
        <fullName evidence="4">Retinal S-antigen</fullName>
    </alternativeName>
    <alternativeName>
        <fullName evidence="3">Rod photoreceptor arrestin</fullName>
    </alternativeName>
</protein>
<dbReference type="InterPro" id="IPR014756">
    <property type="entry name" value="Ig_E-set"/>
</dbReference>
<keyword evidence="7" id="KW-1185">Reference proteome</keyword>
<dbReference type="InterPro" id="IPR014752">
    <property type="entry name" value="Arrestin-like_C"/>
</dbReference>
<dbReference type="PRINTS" id="PR00309">
    <property type="entry name" value="ARRESTIN"/>
</dbReference>
<accession>A0ABM4EZI7</accession>
<evidence type="ECO:0000313" key="8">
    <source>
        <dbReference type="RefSeq" id="XP_067158111.1"/>
    </source>
</evidence>
<evidence type="ECO:0000256" key="3">
    <source>
        <dbReference type="ARBA" id="ARBA00041305"/>
    </source>
</evidence>
<sequence length="454" mass="51076">MSCPESQKAASGKNASSPQNQVVFKKSTRDKALTIYLGKRDFIDHIKSVEPVDGVVLVDPALIKGKEVYVTLTCAFRYGQEDIDVIGLTFRRDLFFSRVQVYPPADKPETLSHLQESLLKKLGKNAYPFLFTFPDYLPCSVCLQPAPHDVDKICGVDFEVKAFSTENVEERIHKRSSARLLIRKVQYAPENLGPQPCAETTWQFFMSDKPLNLKASLSKEVYYHGEPIPVTFTITNSTEKTVKKIKVTVEQVANVVLYSSDYYTKVVAAEEAQEKVQPNSSLTKTLTLLPLLANNRETREIALDGKLKDEDTNLASSTIIKDGIDKRVMGILVSYKVRVKLTVPGILGDFTSSEVGTELPFRLMHPKPEDKNTAALLMPWVMLPECFSNRETEFCFIRCVYAHVRIFWNSPCIAANPATCHWNCFISSLYKYSAVLSITILTIRCVFFSFSTAS</sequence>
<evidence type="ECO:0000313" key="7">
    <source>
        <dbReference type="Proteomes" id="UP001652627"/>
    </source>
</evidence>
<dbReference type="SUPFAM" id="SSF81296">
    <property type="entry name" value="E set domains"/>
    <property type="match status" value="2"/>
</dbReference>
<dbReference type="RefSeq" id="XP_067158112.1">
    <property type="nucleotide sequence ID" value="XM_067302011.1"/>
</dbReference>
<evidence type="ECO:0000256" key="2">
    <source>
        <dbReference type="ARBA" id="ARBA00040206"/>
    </source>
</evidence>
<evidence type="ECO:0000256" key="4">
    <source>
        <dbReference type="ARBA" id="ARBA00042071"/>
    </source>
</evidence>
<name>A0ABM4EZI7_9AVES</name>
<proteinExistence type="inferred from homology"/>
<evidence type="ECO:0000256" key="5">
    <source>
        <dbReference type="SAM" id="MobiDB-lite"/>
    </source>
</evidence>
<dbReference type="GeneID" id="106484474"/>
<dbReference type="InterPro" id="IPR014753">
    <property type="entry name" value="Arrestin_N"/>
</dbReference>
<gene>
    <name evidence="8 9" type="primary">SAG</name>
</gene>